<sequence>MDIKMIGIDIDGTLVNDKKQLTPVTEKVIKAAMRKGVKIVICTGRPLAGTQQYLNQLGITGRDNYVVGFNGAIAQSTDGEIIDDYRLSYDNFLTNEMISRKFGVNFQIETPNAIYALNRDISKYTVYEARLVHLPLKYRTPEEIKPDLSISKTMWISEPDKITNLKKHIPQSLKDRMYIVQTEPVFLEAMHKGVSKGQTLIKLASQIGLKPENVMAMGDQGNDVSLMKYAGLGVGMANGIEDVKRNADFITKNNNENGVAYAIKKFVLDK</sequence>
<keyword evidence="1" id="KW-0378">Hydrolase</keyword>
<dbReference type="RefSeq" id="WP_133442438.1">
    <property type="nucleotide sequence ID" value="NZ_CP034726.1"/>
</dbReference>
<dbReference type="EMBL" id="CP034726">
    <property type="protein sequence ID" value="QBP18880.1"/>
    <property type="molecule type" value="Genomic_DNA"/>
</dbReference>
<dbReference type="Gene3D" id="3.30.1240.10">
    <property type="match status" value="1"/>
</dbReference>
<dbReference type="Gene3D" id="3.40.50.1000">
    <property type="entry name" value="HAD superfamily/HAD-like"/>
    <property type="match status" value="1"/>
</dbReference>
<dbReference type="SFLD" id="SFLDG01144">
    <property type="entry name" value="C2.B.4:_PGP_Like"/>
    <property type="match status" value="1"/>
</dbReference>
<gene>
    <name evidence="1" type="ORF">ELX58_07230</name>
</gene>
<dbReference type="GO" id="GO:0050308">
    <property type="term" value="F:sugar-phosphatase activity"/>
    <property type="evidence" value="ECO:0007669"/>
    <property type="project" value="UniProtKB-EC"/>
</dbReference>
<dbReference type="NCBIfam" id="TIGR00099">
    <property type="entry name" value="Cof-subfamily"/>
    <property type="match status" value="1"/>
</dbReference>
<dbReference type="GO" id="GO:0000287">
    <property type="term" value="F:magnesium ion binding"/>
    <property type="evidence" value="ECO:0007669"/>
    <property type="project" value="TreeGrafter"/>
</dbReference>
<dbReference type="InterPro" id="IPR036412">
    <property type="entry name" value="HAD-like_sf"/>
</dbReference>
<dbReference type="KEGG" id="lji:ELX58_07230"/>
<dbReference type="CDD" id="cd07516">
    <property type="entry name" value="HAD_Pase"/>
    <property type="match status" value="1"/>
</dbReference>
<dbReference type="AlphaFoldDB" id="A0A4P6ZNZ5"/>
<protein>
    <submittedName>
        <fullName evidence="1">Sugar-phosphatase</fullName>
        <ecNumber evidence="1">3.1.3.23</ecNumber>
    </submittedName>
</protein>
<dbReference type="PANTHER" id="PTHR10000:SF8">
    <property type="entry name" value="HAD SUPERFAMILY HYDROLASE-LIKE, TYPE 3"/>
    <property type="match status" value="1"/>
</dbReference>
<dbReference type="SFLD" id="SFLDS00003">
    <property type="entry name" value="Haloacid_Dehalogenase"/>
    <property type="match status" value="1"/>
</dbReference>
<keyword evidence="2" id="KW-1185">Reference proteome</keyword>
<evidence type="ECO:0000313" key="2">
    <source>
        <dbReference type="Proteomes" id="UP000294321"/>
    </source>
</evidence>
<dbReference type="Pfam" id="PF08282">
    <property type="entry name" value="Hydrolase_3"/>
    <property type="match status" value="1"/>
</dbReference>
<dbReference type="EC" id="3.1.3.23" evidence="1"/>
<dbReference type="PANTHER" id="PTHR10000">
    <property type="entry name" value="PHOSPHOSERINE PHOSPHATASE"/>
    <property type="match status" value="1"/>
</dbReference>
<dbReference type="SUPFAM" id="SSF56784">
    <property type="entry name" value="HAD-like"/>
    <property type="match status" value="1"/>
</dbReference>
<dbReference type="InterPro" id="IPR000150">
    <property type="entry name" value="Cof"/>
</dbReference>
<name>A0A4P6ZNZ5_9LACO</name>
<organism evidence="1 2">
    <name type="scientific">Acetilactobacillus jinshanensis</name>
    <dbReference type="NCBI Taxonomy" id="1720083"/>
    <lineage>
        <taxon>Bacteria</taxon>
        <taxon>Bacillati</taxon>
        <taxon>Bacillota</taxon>
        <taxon>Bacilli</taxon>
        <taxon>Lactobacillales</taxon>
        <taxon>Lactobacillaceae</taxon>
        <taxon>Acetilactobacillus</taxon>
    </lineage>
</organism>
<dbReference type="InterPro" id="IPR023214">
    <property type="entry name" value="HAD_sf"/>
</dbReference>
<dbReference type="InterPro" id="IPR006379">
    <property type="entry name" value="HAD-SF_hydro_IIB"/>
</dbReference>
<dbReference type="Proteomes" id="UP000294321">
    <property type="component" value="Chromosome"/>
</dbReference>
<dbReference type="GO" id="GO:0005829">
    <property type="term" value="C:cytosol"/>
    <property type="evidence" value="ECO:0007669"/>
    <property type="project" value="TreeGrafter"/>
</dbReference>
<dbReference type="OrthoDB" id="9790031at2"/>
<dbReference type="NCBIfam" id="NF007806">
    <property type="entry name" value="PRK10513.1"/>
    <property type="match status" value="1"/>
</dbReference>
<evidence type="ECO:0000313" key="1">
    <source>
        <dbReference type="EMBL" id="QBP18880.1"/>
    </source>
</evidence>
<dbReference type="PROSITE" id="PS01229">
    <property type="entry name" value="COF_2"/>
    <property type="match status" value="1"/>
</dbReference>
<accession>A0A4P6ZNZ5</accession>
<reference evidence="2" key="1">
    <citation type="submission" date="2018-12" db="EMBL/GenBank/DDBJ databases">
        <title>A new species of lactobacillus.</title>
        <authorList>
            <person name="Jian Y."/>
            <person name="Xin L."/>
            <person name="Hong Z.J."/>
            <person name="Ming L.Z."/>
            <person name="Hong X.Z."/>
        </authorList>
    </citation>
    <scope>NUCLEOTIDE SEQUENCE [LARGE SCALE GENOMIC DNA]</scope>
    <source>
        <strain evidence="2">HSLZ-75</strain>
    </source>
</reference>
<dbReference type="NCBIfam" id="TIGR01484">
    <property type="entry name" value="HAD-SF-IIB"/>
    <property type="match status" value="1"/>
</dbReference>
<dbReference type="SFLD" id="SFLDG01140">
    <property type="entry name" value="C2.B:_Phosphomannomutase_and_P"/>
    <property type="match status" value="1"/>
</dbReference>
<proteinExistence type="predicted"/>